<dbReference type="EMBL" id="HACG01021383">
    <property type="protein sequence ID" value="CEK68248.1"/>
    <property type="molecule type" value="Transcribed_RNA"/>
</dbReference>
<dbReference type="AlphaFoldDB" id="A0A0B6ZI78"/>
<organism evidence="1">
    <name type="scientific">Arion vulgaris</name>
    <dbReference type="NCBI Taxonomy" id="1028688"/>
    <lineage>
        <taxon>Eukaryota</taxon>
        <taxon>Metazoa</taxon>
        <taxon>Spiralia</taxon>
        <taxon>Lophotrochozoa</taxon>
        <taxon>Mollusca</taxon>
        <taxon>Gastropoda</taxon>
        <taxon>Heterobranchia</taxon>
        <taxon>Euthyneura</taxon>
        <taxon>Panpulmonata</taxon>
        <taxon>Eupulmonata</taxon>
        <taxon>Stylommatophora</taxon>
        <taxon>Helicina</taxon>
        <taxon>Arionoidea</taxon>
        <taxon>Arionidae</taxon>
        <taxon>Arion</taxon>
    </lineage>
</organism>
<sequence length="53" mass="5938">MIFSCCLSGVEGFNFESSSMASSMSIQSVIKEYNSEREELKIKSTPFDVHLNV</sequence>
<reference evidence="1" key="1">
    <citation type="submission" date="2014-12" db="EMBL/GenBank/DDBJ databases">
        <title>Insight into the proteome of Arion vulgaris.</title>
        <authorList>
            <person name="Aradska J."/>
            <person name="Bulat T."/>
            <person name="Smidak R."/>
            <person name="Sarate P."/>
            <person name="Gangsoo J."/>
            <person name="Sialana F."/>
            <person name="Bilban M."/>
            <person name="Lubec G."/>
        </authorList>
    </citation>
    <scope>NUCLEOTIDE SEQUENCE</scope>
    <source>
        <tissue evidence="1">Skin</tissue>
    </source>
</reference>
<proteinExistence type="predicted"/>
<evidence type="ECO:0000313" key="1">
    <source>
        <dbReference type="EMBL" id="CEK68248.1"/>
    </source>
</evidence>
<name>A0A0B6ZI78_9EUPU</name>
<accession>A0A0B6ZI78</accession>
<gene>
    <name evidence="1" type="primary">ORF65656</name>
</gene>
<protein>
    <submittedName>
        <fullName evidence="1">Uncharacterized protein</fullName>
    </submittedName>
</protein>